<name>A0A5A7QDD0_STRAF</name>
<dbReference type="Proteomes" id="UP000325081">
    <property type="component" value="Unassembled WGS sequence"/>
</dbReference>
<comment type="caution">
    <text evidence="2">The sequence shown here is derived from an EMBL/GenBank/DDBJ whole genome shotgun (WGS) entry which is preliminary data.</text>
</comment>
<feature type="compositionally biased region" description="Polar residues" evidence="1">
    <location>
        <begin position="10"/>
        <end position="23"/>
    </location>
</feature>
<proteinExistence type="predicted"/>
<accession>A0A5A7QDD0</accession>
<dbReference type="GO" id="GO:0016787">
    <property type="term" value="F:hydrolase activity"/>
    <property type="evidence" value="ECO:0007669"/>
    <property type="project" value="UniProtKB-KW"/>
</dbReference>
<gene>
    <name evidence="2" type="ORF">STAS_20033</name>
</gene>
<protein>
    <submittedName>
        <fullName evidence="2">Ubiquitin carboxyl-terminal hydrolase</fullName>
    </submittedName>
</protein>
<reference evidence="3" key="1">
    <citation type="journal article" date="2019" name="Curr. Biol.">
        <title>Genome Sequence of Striga asiatica Provides Insight into the Evolution of Plant Parasitism.</title>
        <authorList>
            <person name="Yoshida S."/>
            <person name="Kim S."/>
            <person name="Wafula E.K."/>
            <person name="Tanskanen J."/>
            <person name="Kim Y.M."/>
            <person name="Honaas L."/>
            <person name="Yang Z."/>
            <person name="Spallek T."/>
            <person name="Conn C.E."/>
            <person name="Ichihashi Y."/>
            <person name="Cheong K."/>
            <person name="Cui S."/>
            <person name="Der J.P."/>
            <person name="Gundlach H."/>
            <person name="Jiao Y."/>
            <person name="Hori C."/>
            <person name="Ishida J.K."/>
            <person name="Kasahara H."/>
            <person name="Kiba T."/>
            <person name="Kim M.S."/>
            <person name="Koo N."/>
            <person name="Laohavisit A."/>
            <person name="Lee Y.H."/>
            <person name="Lumba S."/>
            <person name="McCourt P."/>
            <person name="Mortimer J.C."/>
            <person name="Mutuku J.M."/>
            <person name="Nomura T."/>
            <person name="Sasaki-Sekimoto Y."/>
            <person name="Seto Y."/>
            <person name="Wang Y."/>
            <person name="Wakatake T."/>
            <person name="Sakakibara H."/>
            <person name="Demura T."/>
            <person name="Yamaguchi S."/>
            <person name="Yoneyama K."/>
            <person name="Manabe R.I."/>
            <person name="Nelson D.C."/>
            <person name="Schulman A.H."/>
            <person name="Timko M.P."/>
            <person name="dePamphilis C.W."/>
            <person name="Choi D."/>
            <person name="Shirasu K."/>
        </authorList>
    </citation>
    <scope>NUCLEOTIDE SEQUENCE [LARGE SCALE GENOMIC DNA]</scope>
    <source>
        <strain evidence="3">cv. UVA1</strain>
    </source>
</reference>
<feature type="region of interest" description="Disordered" evidence="1">
    <location>
        <begin position="1"/>
        <end position="23"/>
    </location>
</feature>
<evidence type="ECO:0000313" key="2">
    <source>
        <dbReference type="EMBL" id="GER43190.1"/>
    </source>
</evidence>
<keyword evidence="2" id="KW-0378">Hydrolase</keyword>
<dbReference type="AlphaFoldDB" id="A0A5A7QDD0"/>
<sequence>MTLTEMKADGSSNPSPFTVTVPKSTPPLKTPRLAVPQFHATIAFPTTDVVVAAASQPPLLMKFNILPLSSSTLLKSLTLAFKSIRNLLAWKVFWDTLDETGRKILGLCIAGGLEDAKLARGLGPGFTG</sequence>
<organism evidence="2 3">
    <name type="scientific">Striga asiatica</name>
    <name type="common">Asiatic witchweed</name>
    <name type="synonym">Buchnera asiatica</name>
    <dbReference type="NCBI Taxonomy" id="4170"/>
    <lineage>
        <taxon>Eukaryota</taxon>
        <taxon>Viridiplantae</taxon>
        <taxon>Streptophyta</taxon>
        <taxon>Embryophyta</taxon>
        <taxon>Tracheophyta</taxon>
        <taxon>Spermatophyta</taxon>
        <taxon>Magnoliopsida</taxon>
        <taxon>eudicotyledons</taxon>
        <taxon>Gunneridae</taxon>
        <taxon>Pentapetalae</taxon>
        <taxon>asterids</taxon>
        <taxon>lamiids</taxon>
        <taxon>Lamiales</taxon>
        <taxon>Orobanchaceae</taxon>
        <taxon>Buchnereae</taxon>
        <taxon>Striga</taxon>
    </lineage>
</organism>
<evidence type="ECO:0000256" key="1">
    <source>
        <dbReference type="SAM" id="MobiDB-lite"/>
    </source>
</evidence>
<keyword evidence="3" id="KW-1185">Reference proteome</keyword>
<dbReference type="EMBL" id="BKCP01006516">
    <property type="protein sequence ID" value="GER43190.1"/>
    <property type="molecule type" value="Genomic_DNA"/>
</dbReference>
<evidence type="ECO:0000313" key="3">
    <source>
        <dbReference type="Proteomes" id="UP000325081"/>
    </source>
</evidence>